<keyword evidence="4" id="KW-1185">Reference proteome</keyword>
<dbReference type="InParanoid" id="A0A078AZL2"/>
<dbReference type="Gene3D" id="3.90.550.20">
    <property type="match status" value="1"/>
</dbReference>
<organism evidence="3 4">
    <name type="scientific">Stylonychia lemnae</name>
    <name type="common">Ciliate</name>
    <dbReference type="NCBI Taxonomy" id="5949"/>
    <lineage>
        <taxon>Eukaryota</taxon>
        <taxon>Sar</taxon>
        <taxon>Alveolata</taxon>
        <taxon>Ciliophora</taxon>
        <taxon>Intramacronucleata</taxon>
        <taxon>Spirotrichea</taxon>
        <taxon>Stichotrichia</taxon>
        <taxon>Sporadotrichida</taxon>
        <taxon>Oxytrichidae</taxon>
        <taxon>Stylonychinae</taxon>
        <taxon>Stylonychia</taxon>
    </lineage>
</organism>
<dbReference type="PANTHER" id="PTHR32385">
    <property type="entry name" value="MANNOSYL PHOSPHORYLINOSITOL CERAMIDE SYNTHASE"/>
    <property type="match status" value="1"/>
</dbReference>
<dbReference type="PANTHER" id="PTHR32385:SF15">
    <property type="entry name" value="INOSITOL PHOSPHOCERAMIDE MANNOSYLTRANSFERASE 1"/>
    <property type="match status" value="1"/>
</dbReference>
<sequence length="409" mass="47864">MAQNFRLILLVLTANLLCRETSQQCFIFKDVYEVMKTLTFTQKFSLTTLNLFDVCAFSRTSYYGNEHLPYREITRKLLQWKDNETPDDFDFVGYNQKLEKFSESGNFNNTIKYKWSDNLRIPLTTHRVWITGMQDPKELIDLIGNKVQDKLNSTYDYFDTSAKQIGRKWTHFLWIQDQKILPKTVRMFASFGVSVRSVYELEAMKEDRIRRQFEFYVDNGPRAVAAASDFIRAIAVYEYGGLYFDNDYMIEEWDYNINHYLDFISTRLLVTTKLIGLSNACFAAKQGHPIMENYIKIMVDLFKFYDEEDQRSHTLNSCTFRTVGSTIFGTGPAIFSAVAYNFFNQDGNQDSVINRGWEKTQYADIDVVDMFGNESGLTIKLTSSDMMSNSWRNDLKDVRVFGFPEFNEF</sequence>
<feature type="signal peptide" evidence="2">
    <location>
        <begin position="1"/>
        <end position="23"/>
    </location>
</feature>
<dbReference type="InterPro" id="IPR007577">
    <property type="entry name" value="GlycoTrfase_DXD_sugar-bd_CS"/>
</dbReference>
<dbReference type="InterPro" id="IPR029044">
    <property type="entry name" value="Nucleotide-diphossugar_trans"/>
</dbReference>
<feature type="chain" id="PRO_5001729758" evidence="2">
    <location>
        <begin position="24"/>
        <end position="409"/>
    </location>
</feature>
<evidence type="ECO:0000256" key="1">
    <source>
        <dbReference type="ARBA" id="ARBA00022679"/>
    </source>
</evidence>
<dbReference type="Pfam" id="PF04488">
    <property type="entry name" value="Gly_transf_sug"/>
    <property type="match status" value="1"/>
</dbReference>
<dbReference type="GO" id="GO:0016020">
    <property type="term" value="C:membrane"/>
    <property type="evidence" value="ECO:0007669"/>
    <property type="project" value="GOC"/>
</dbReference>
<reference evidence="3 4" key="1">
    <citation type="submission" date="2014-06" db="EMBL/GenBank/DDBJ databases">
        <authorList>
            <person name="Swart Estienne"/>
        </authorList>
    </citation>
    <scope>NUCLEOTIDE SEQUENCE [LARGE SCALE GENOMIC DNA]</scope>
    <source>
        <strain evidence="3 4">130c</strain>
    </source>
</reference>
<evidence type="ECO:0000256" key="2">
    <source>
        <dbReference type="SAM" id="SignalP"/>
    </source>
</evidence>
<dbReference type="GO" id="GO:0000030">
    <property type="term" value="F:mannosyltransferase activity"/>
    <property type="evidence" value="ECO:0007669"/>
    <property type="project" value="TreeGrafter"/>
</dbReference>
<keyword evidence="1" id="KW-0808">Transferase</keyword>
<dbReference type="InterPro" id="IPR051706">
    <property type="entry name" value="Glycosyltransferase_domain"/>
</dbReference>
<dbReference type="Proteomes" id="UP000039865">
    <property type="component" value="Unassembled WGS sequence"/>
</dbReference>
<dbReference type="SUPFAM" id="SSF53448">
    <property type="entry name" value="Nucleotide-diphospho-sugar transferases"/>
    <property type="match status" value="1"/>
</dbReference>
<proteinExistence type="predicted"/>
<evidence type="ECO:0000313" key="4">
    <source>
        <dbReference type="Proteomes" id="UP000039865"/>
    </source>
</evidence>
<protein>
    <submittedName>
        <fullName evidence="3">Uncharacterized protein</fullName>
    </submittedName>
</protein>
<evidence type="ECO:0000313" key="3">
    <source>
        <dbReference type="EMBL" id="CDW86642.1"/>
    </source>
</evidence>
<dbReference type="AlphaFoldDB" id="A0A078AZL2"/>
<accession>A0A078AZL2</accession>
<dbReference type="EMBL" id="CCKQ01014846">
    <property type="protein sequence ID" value="CDW86642.1"/>
    <property type="molecule type" value="Genomic_DNA"/>
</dbReference>
<dbReference type="GO" id="GO:0051999">
    <property type="term" value="P:mannosyl-inositol phosphorylceramide biosynthetic process"/>
    <property type="evidence" value="ECO:0007669"/>
    <property type="project" value="TreeGrafter"/>
</dbReference>
<name>A0A078AZL2_STYLE</name>
<keyword evidence="2" id="KW-0732">Signal</keyword>
<gene>
    <name evidence="3" type="primary">Contig11043.g11808</name>
    <name evidence="3" type="ORF">STYLEM_15739</name>
</gene>